<accession>A0ABM5U6F1</accession>
<protein>
    <submittedName>
        <fullName evidence="1">Uncharacterized protein</fullName>
    </submittedName>
</protein>
<evidence type="ECO:0000313" key="1">
    <source>
        <dbReference type="EMBL" id="AKN88490.1"/>
    </source>
</evidence>
<proteinExistence type="predicted"/>
<gene>
    <name evidence="1" type="ORF">FNO190_0713</name>
</gene>
<dbReference type="Proteomes" id="UP000035930">
    <property type="component" value="Chromosome"/>
</dbReference>
<evidence type="ECO:0000313" key="2">
    <source>
        <dbReference type="Proteomes" id="UP000035930"/>
    </source>
</evidence>
<reference evidence="1" key="1">
    <citation type="submission" date="2017-08" db="EMBL/GenBank/DDBJ databases">
        <title>Complete Genome Sequence of Francisella noatunensis subsp. orientalis strain FNO190.</title>
        <authorList>
            <person name="Pereira F.L."/>
            <person name="Goncalves L.A."/>
            <person name="Guilherme T.C."/>
            <person name="Soares S.C."/>
            <person name="Dorella F.A."/>
            <person name="Carvalho A.F."/>
            <person name="Leibowitz M.P."/>
            <person name="Leal C.A.G."/>
            <person name="Azevedo V.A.C."/>
            <person name="Figueiredo H.C.P."/>
        </authorList>
    </citation>
    <scope>NUCLEOTIDE SEQUENCE</scope>
    <source>
        <strain evidence="1">FNO190</strain>
    </source>
</reference>
<name>A0ABM5U6F1_9GAMM</name>
<dbReference type="EMBL" id="CP011923">
    <property type="protein sequence ID" value="AKN88490.1"/>
    <property type="molecule type" value="Genomic_DNA"/>
</dbReference>
<organism evidence="1 2">
    <name type="scientific">Francisella orientalis</name>
    <dbReference type="NCBI Taxonomy" id="299583"/>
    <lineage>
        <taxon>Bacteria</taxon>
        <taxon>Pseudomonadati</taxon>
        <taxon>Pseudomonadota</taxon>
        <taxon>Gammaproteobacteria</taxon>
        <taxon>Thiotrichales</taxon>
        <taxon>Francisellaceae</taxon>
        <taxon>Francisella</taxon>
    </lineage>
</organism>
<keyword evidence="2" id="KW-1185">Reference proteome</keyword>
<sequence length="40" mass="4924">MVQYFIADENITKKNPKQLREFRKKVSMIFQHLIQMKLNN</sequence>